<dbReference type="OrthoDB" id="1097750at2"/>
<evidence type="ECO:0000313" key="2">
    <source>
        <dbReference type="EMBL" id="GCB34675.1"/>
    </source>
</evidence>
<reference evidence="2 3" key="1">
    <citation type="submission" date="2018-10" db="EMBL/GenBank/DDBJ databases">
        <title>Draft Genome Sequence of Bacteroides sp. KCTC 15687.</title>
        <authorList>
            <person name="Yu S.Y."/>
            <person name="Kim J.S."/>
            <person name="Oh B.S."/>
            <person name="Park S.H."/>
            <person name="Kang S.W."/>
            <person name="Park J.E."/>
            <person name="Choi S.H."/>
            <person name="Han K.I."/>
            <person name="Lee K.C."/>
            <person name="Eom M.K."/>
            <person name="Suh M.K."/>
            <person name="Lee D.H."/>
            <person name="Yoon H."/>
            <person name="Kim B."/>
            <person name="Yang S.J."/>
            <person name="Lee J.S."/>
            <person name="Lee J.H."/>
        </authorList>
    </citation>
    <scope>NUCLEOTIDE SEQUENCE [LARGE SCALE GENOMIC DNA]</scope>
    <source>
        <strain evidence="2 3">KCTC 15687</strain>
    </source>
</reference>
<name>A0A401LSZ0_9BACE</name>
<dbReference type="Pfam" id="PF17170">
    <property type="entry name" value="DUF5128"/>
    <property type="match status" value="1"/>
</dbReference>
<evidence type="ECO:0008006" key="4">
    <source>
        <dbReference type="Google" id="ProtNLM"/>
    </source>
</evidence>
<protein>
    <recommendedName>
        <fullName evidence="4">6-bladed beta-propeller</fullName>
    </recommendedName>
</protein>
<evidence type="ECO:0000256" key="1">
    <source>
        <dbReference type="SAM" id="SignalP"/>
    </source>
</evidence>
<organism evidence="2 3">
    <name type="scientific">Bacteroides faecalis</name>
    <dbReference type="NCBI Taxonomy" id="2447885"/>
    <lineage>
        <taxon>Bacteria</taxon>
        <taxon>Pseudomonadati</taxon>
        <taxon>Bacteroidota</taxon>
        <taxon>Bacteroidia</taxon>
        <taxon>Bacteroidales</taxon>
        <taxon>Bacteroidaceae</taxon>
        <taxon>Bacteroides</taxon>
    </lineage>
</organism>
<gene>
    <name evidence="2" type="ORF">KGMB02408_16200</name>
</gene>
<keyword evidence="3" id="KW-1185">Reference proteome</keyword>
<sequence length="141" mass="16053">MRKIIFISAMLLLLYSCGKQQQTDSQTTILTIVMKDVKDPPFDSSKLSTSVKYIKLDTNDSCLIRNIKKIFYINNQIIIGSEDMILFFNEDGKLKNIVNQRGEGPEEYIGLSDFDICRNKGVISVLDTRGKKIMQYDLSGN</sequence>
<evidence type="ECO:0000313" key="3">
    <source>
        <dbReference type="Proteomes" id="UP000288079"/>
    </source>
</evidence>
<comment type="caution">
    <text evidence="2">The sequence shown here is derived from an EMBL/GenBank/DDBJ whole genome shotgun (WGS) entry which is preliminary data.</text>
</comment>
<keyword evidence="1" id="KW-0732">Signal</keyword>
<proteinExistence type="predicted"/>
<dbReference type="Proteomes" id="UP000288079">
    <property type="component" value="Unassembled WGS sequence"/>
</dbReference>
<feature type="signal peptide" evidence="1">
    <location>
        <begin position="1"/>
        <end position="21"/>
    </location>
</feature>
<accession>A0A401LSZ0</accession>
<dbReference type="AlphaFoldDB" id="A0A401LSZ0"/>
<dbReference type="PROSITE" id="PS51257">
    <property type="entry name" value="PROKAR_LIPOPROTEIN"/>
    <property type="match status" value="1"/>
</dbReference>
<dbReference type="EMBL" id="BHWB01000004">
    <property type="protein sequence ID" value="GCB34675.1"/>
    <property type="molecule type" value="Genomic_DNA"/>
</dbReference>
<feature type="chain" id="PRO_5019078501" description="6-bladed beta-propeller" evidence="1">
    <location>
        <begin position="22"/>
        <end position="141"/>
    </location>
</feature>